<comment type="caution">
    <text evidence="1">The sequence shown here is derived from an EMBL/GenBank/DDBJ whole genome shotgun (WGS) entry which is preliminary data.</text>
</comment>
<reference evidence="1 2" key="1">
    <citation type="submission" date="2017-07" db="EMBL/GenBank/DDBJ databases">
        <title>Draft genome of Ochrobactrum lupini type strain LUP21.</title>
        <authorList>
            <person name="Krzyzanowska D.M."/>
            <person name="Jafra S."/>
        </authorList>
    </citation>
    <scope>NUCLEOTIDE SEQUENCE [LARGE SCALE GENOMIC DNA]</scope>
    <source>
        <strain evidence="1 2">LUP21</strain>
    </source>
</reference>
<evidence type="ECO:0000313" key="1">
    <source>
        <dbReference type="EMBL" id="OYR31469.1"/>
    </source>
</evidence>
<organism evidence="1 2">
    <name type="scientific">Brucella lupini</name>
    <dbReference type="NCBI Taxonomy" id="255457"/>
    <lineage>
        <taxon>Bacteria</taxon>
        <taxon>Pseudomonadati</taxon>
        <taxon>Pseudomonadota</taxon>
        <taxon>Alphaproteobacteria</taxon>
        <taxon>Hyphomicrobiales</taxon>
        <taxon>Brucellaceae</taxon>
        <taxon>Brucella/Ochrobactrum group</taxon>
        <taxon>Brucella</taxon>
    </lineage>
</organism>
<sequence length="47" mass="5384">MHCLFPSGAVCRIARRYQAAKGKWMNYYFLAYQSPLQAQSTKRAITG</sequence>
<name>A0A256GWE9_9HYPH</name>
<gene>
    <name evidence="1" type="ORF">CES86_0962</name>
</gene>
<proteinExistence type="predicted"/>
<dbReference type="AlphaFoldDB" id="A0A256GWE9"/>
<dbReference type="Proteomes" id="UP000216363">
    <property type="component" value="Unassembled WGS sequence"/>
</dbReference>
<dbReference type="EMBL" id="NNRN01000038">
    <property type="protein sequence ID" value="OYR31469.1"/>
    <property type="molecule type" value="Genomic_DNA"/>
</dbReference>
<accession>A0A256GWE9</accession>
<evidence type="ECO:0000313" key="2">
    <source>
        <dbReference type="Proteomes" id="UP000216363"/>
    </source>
</evidence>
<protein>
    <submittedName>
        <fullName evidence="1">Uncharacterized protein</fullName>
    </submittedName>
</protein>